<keyword evidence="5" id="KW-0560">Oxidoreductase</keyword>
<evidence type="ECO:0000313" key="8">
    <source>
        <dbReference type="Proteomes" id="UP000326903"/>
    </source>
</evidence>
<name>A0A5J5IMA6_9BACT</name>
<sequence length="355" mass="39181">MALLFEPIKIRSIELKNRIIVSPMCEYSSIDGFANDWHLVHLGSRAVGGAGLILTEAAAVSPEGRITPDDLGIWKDEHIEFLKRITKFLEENGTVPGIQLAHAGRKASHSSPWKGSKALQNDEGAWQTLAPSAIAYKAGEPLPREMNKDDIDKVINDFSAAAERGLKAGFKVFEIHAAHGYLINEFLSPLSNKRSDEYGGQFENRIKILVEIVEAVRKVIKKDLPLFVRISATEWIEGGWNIEDSVELALILKAKGVDLIDCSSGGNSHNQKITLGALYQVPFSEKIKKESGILTGAVGLITTAEQAEEILAKGQADIIVIARQFLRDPYFPLHAARELNVDIPWPLQYERAKKA</sequence>
<dbReference type="GO" id="GO:0003959">
    <property type="term" value="F:NADPH dehydrogenase activity"/>
    <property type="evidence" value="ECO:0007669"/>
    <property type="project" value="InterPro"/>
</dbReference>
<dbReference type="PANTHER" id="PTHR43303:SF4">
    <property type="entry name" value="NADPH DEHYDROGENASE C23G7.10C-RELATED"/>
    <property type="match status" value="1"/>
</dbReference>
<protein>
    <submittedName>
        <fullName evidence="7">NADH:flavin oxidoreductase/NADH oxidase</fullName>
    </submittedName>
</protein>
<dbReference type="Proteomes" id="UP000326903">
    <property type="component" value="Unassembled WGS sequence"/>
</dbReference>
<evidence type="ECO:0000313" key="7">
    <source>
        <dbReference type="EMBL" id="KAA9042185.1"/>
    </source>
</evidence>
<organism evidence="7 8">
    <name type="scientific">Ginsengibacter hankyongi</name>
    <dbReference type="NCBI Taxonomy" id="2607284"/>
    <lineage>
        <taxon>Bacteria</taxon>
        <taxon>Pseudomonadati</taxon>
        <taxon>Bacteroidota</taxon>
        <taxon>Chitinophagia</taxon>
        <taxon>Chitinophagales</taxon>
        <taxon>Chitinophagaceae</taxon>
        <taxon>Ginsengibacter</taxon>
    </lineage>
</organism>
<dbReference type="InterPro" id="IPR013785">
    <property type="entry name" value="Aldolase_TIM"/>
</dbReference>
<accession>A0A5J5IMA6</accession>
<comment type="caution">
    <text evidence="7">The sequence shown here is derived from an EMBL/GenBank/DDBJ whole genome shotgun (WGS) entry which is preliminary data.</text>
</comment>
<dbReference type="EMBL" id="VYQF01000001">
    <property type="protein sequence ID" value="KAA9042185.1"/>
    <property type="molecule type" value="Genomic_DNA"/>
</dbReference>
<evidence type="ECO:0000256" key="1">
    <source>
        <dbReference type="ARBA" id="ARBA00001917"/>
    </source>
</evidence>
<dbReference type="AlphaFoldDB" id="A0A5J5IMA6"/>
<keyword evidence="4" id="KW-0521">NADP</keyword>
<gene>
    <name evidence="7" type="ORF">FW778_09270</name>
</gene>
<evidence type="ECO:0000256" key="3">
    <source>
        <dbReference type="ARBA" id="ARBA00022643"/>
    </source>
</evidence>
<keyword evidence="2" id="KW-0285">Flavoprotein</keyword>
<dbReference type="RefSeq" id="WP_150414314.1">
    <property type="nucleotide sequence ID" value="NZ_VYQF01000001.1"/>
</dbReference>
<dbReference type="SUPFAM" id="SSF51395">
    <property type="entry name" value="FMN-linked oxidoreductases"/>
    <property type="match status" value="1"/>
</dbReference>
<dbReference type="InterPro" id="IPR044152">
    <property type="entry name" value="YqjM-like"/>
</dbReference>
<feature type="domain" description="NADH:flavin oxidoreductase/NADH oxidase N-terminal" evidence="6">
    <location>
        <begin position="4"/>
        <end position="340"/>
    </location>
</feature>
<dbReference type="PANTHER" id="PTHR43303">
    <property type="entry name" value="NADPH DEHYDROGENASE C23G7.10C-RELATED"/>
    <property type="match status" value="1"/>
</dbReference>
<comment type="cofactor">
    <cofactor evidence="1">
        <name>FMN</name>
        <dbReference type="ChEBI" id="CHEBI:58210"/>
    </cofactor>
</comment>
<dbReference type="CDD" id="cd02932">
    <property type="entry name" value="OYE_YqiM_FMN"/>
    <property type="match status" value="1"/>
</dbReference>
<keyword evidence="3" id="KW-0288">FMN</keyword>
<keyword evidence="8" id="KW-1185">Reference proteome</keyword>
<proteinExistence type="predicted"/>
<dbReference type="GO" id="GO:0050661">
    <property type="term" value="F:NADP binding"/>
    <property type="evidence" value="ECO:0007669"/>
    <property type="project" value="InterPro"/>
</dbReference>
<evidence type="ECO:0000256" key="2">
    <source>
        <dbReference type="ARBA" id="ARBA00022630"/>
    </source>
</evidence>
<dbReference type="GO" id="GO:0010181">
    <property type="term" value="F:FMN binding"/>
    <property type="evidence" value="ECO:0007669"/>
    <property type="project" value="InterPro"/>
</dbReference>
<reference evidence="7 8" key="1">
    <citation type="submission" date="2019-09" db="EMBL/GenBank/DDBJ databases">
        <title>Draft genome sequence of Ginsengibacter sp. BR5-29.</title>
        <authorList>
            <person name="Im W.-T."/>
        </authorList>
    </citation>
    <scope>NUCLEOTIDE SEQUENCE [LARGE SCALE GENOMIC DNA]</scope>
    <source>
        <strain evidence="7 8">BR5-29</strain>
    </source>
</reference>
<dbReference type="Gene3D" id="3.20.20.70">
    <property type="entry name" value="Aldolase class I"/>
    <property type="match status" value="1"/>
</dbReference>
<dbReference type="Pfam" id="PF00724">
    <property type="entry name" value="Oxidored_FMN"/>
    <property type="match status" value="1"/>
</dbReference>
<evidence type="ECO:0000256" key="5">
    <source>
        <dbReference type="ARBA" id="ARBA00023002"/>
    </source>
</evidence>
<evidence type="ECO:0000256" key="4">
    <source>
        <dbReference type="ARBA" id="ARBA00022857"/>
    </source>
</evidence>
<dbReference type="InterPro" id="IPR001155">
    <property type="entry name" value="OxRdtase_FMN_N"/>
</dbReference>
<evidence type="ECO:0000259" key="6">
    <source>
        <dbReference type="Pfam" id="PF00724"/>
    </source>
</evidence>